<name>A0ABT6MLC8_9NOCA</name>
<reference evidence="1 2" key="1">
    <citation type="submission" date="2023-04" db="EMBL/GenBank/DDBJ databases">
        <title>Forest soil microbial communities from Buena Vista Peninsula, Colon Province, Panama.</title>
        <authorList>
            <person name="Bouskill N."/>
        </authorList>
    </citation>
    <scope>NUCLEOTIDE SEQUENCE [LARGE SCALE GENOMIC DNA]</scope>
    <source>
        <strain evidence="1 2">CFH S0262</strain>
    </source>
</reference>
<proteinExistence type="predicted"/>
<evidence type="ECO:0000313" key="2">
    <source>
        <dbReference type="Proteomes" id="UP001160334"/>
    </source>
</evidence>
<dbReference type="InterPro" id="IPR012337">
    <property type="entry name" value="RNaseH-like_sf"/>
</dbReference>
<dbReference type="SUPFAM" id="SSF53098">
    <property type="entry name" value="Ribonuclease H-like"/>
    <property type="match status" value="1"/>
</dbReference>
<dbReference type="Proteomes" id="UP001160334">
    <property type="component" value="Unassembled WGS sequence"/>
</dbReference>
<accession>A0ABT6MLC8</accession>
<protein>
    <submittedName>
        <fullName evidence="1">Transposase InsO family protein</fullName>
    </submittedName>
</protein>
<evidence type="ECO:0000313" key="1">
    <source>
        <dbReference type="EMBL" id="MDH6284154.1"/>
    </source>
</evidence>
<sequence length="73" mass="7870">MIDHNDRGSQYASDAFAQRLIEAVIDASIQATGNSYDNALAETLIATSVNTPGSQGVHPFMPRRLSLLRPAAR</sequence>
<keyword evidence="2" id="KW-1185">Reference proteome</keyword>
<organism evidence="1 2">
    <name type="scientific">Prescottella agglutinans</name>
    <dbReference type="NCBI Taxonomy" id="1644129"/>
    <lineage>
        <taxon>Bacteria</taxon>
        <taxon>Bacillati</taxon>
        <taxon>Actinomycetota</taxon>
        <taxon>Actinomycetes</taxon>
        <taxon>Mycobacteriales</taxon>
        <taxon>Nocardiaceae</taxon>
        <taxon>Prescottella</taxon>
    </lineage>
</organism>
<gene>
    <name evidence="1" type="ORF">M2280_005406</name>
</gene>
<dbReference type="RefSeq" id="WP_280763387.1">
    <property type="nucleotide sequence ID" value="NZ_JARXVC010000018.1"/>
</dbReference>
<comment type="caution">
    <text evidence="1">The sequence shown here is derived from an EMBL/GenBank/DDBJ whole genome shotgun (WGS) entry which is preliminary data.</text>
</comment>
<dbReference type="EMBL" id="JARXVC010000018">
    <property type="protein sequence ID" value="MDH6284154.1"/>
    <property type="molecule type" value="Genomic_DNA"/>
</dbReference>